<dbReference type="Proteomes" id="UP000295722">
    <property type="component" value="Unassembled WGS sequence"/>
</dbReference>
<evidence type="ECO:0000313" key="2">
    <source>
        <dbReference type="EMBL" id="TDG21683.1"/>
    </source>
</evidence>
<dbReference type="EMBL" id="SMRP01000010">
    <property type="protein sequence ID" value="TDG21683.1"/>
    <property type="molecule type" value="Genomic_DNA"/>
</dbReference>
<comment type="caution">
    <text evidence="2">The sequence shown here is derived from an EMBL/GenBank/DDBJ whole genome shotgun (WGS) entry which is preliminary data.</text>
</comment>
<dbReference type="AlphaFoldDB" id="A0A4R5M7D1"/>
<sequence length="65" mass="6730">MDDQVDMKVKSACRASVDGNRPEDALSASRGVRMRHDRGGDATRSDASATNAGAQPGSICRVPAG</sequence>
<organism evidence="2 3">
    <name type="scientific">Paraburkholderia silviterrae</name>
    <dbReference type="NCBI Taxonomy" id="2528715"/>
    <lineage>
        <taxon>Bacteria</taxon>
        <taxon>Pseudomonadati</taxon>
        <taxon>Pseudomonadota</taxon>
        <taxon>Betaproteobacteria</taxon>
        <taxon>Burkholderiales</taxon>
        <taxon>Burkholderiaceae</taxon>
        <taxon>Paraburkholderia</taxon>
    </lineage>
</organism>
<keyword evidence="3" id="KW-1185">Reference proteome</keyword>
<accession>A0A4R5M7D1</accession>
<gene>
    <name evidence="2" type="ORF">EYW47_20090</name>
</gene>
<proteinExistence type="predicted"/>
<reference evidence="2 3" key="1">
    <citation type="submission" date="2019-03" db="EMBL/GenBank/DDBJ databases">
        <title>Paraburkholderia sp. 4M-K11, isolated from subtropical forest soil.</title>
        <authorList>
            <person name="Gao Z.-H."/>
            <person name="Qiu L.-H."/>
        </authorList>
    </citation>
    <scope>NUCLEOTIDE SEQUENCE [LARGE SCALE GENOMIC DNA]</scope>
    <source>
        <strain evidence="2 3">4M-K11</strain>
    </source>
</reference>
<evidence type="ECO:0000256" key="1">
    <source>
        <dbReference type="SAM" id="MobiDB-lite"/>
    </source>
</evidence>
<dbReference type="RefSeq" id="WP_133196601.1">
    <property type="nucleotide sequence ID" value="NZ_JBHUCW010000038.1"/>
</dbReference>
<feature type="region of interest" description="Disordered" evidence="1">
    <location>
        <begin position="1"/>
        <end position="65"/>
    </location>
</feature>
<name>A0A4R5M7D1_9BURK</name>
<evidence type="ECO:0000313" key="3">
    <source>
        <dbReference type="Proteomes" id="UP000295722"/>
    </source>
</evidence>
<protein>
    <submittedName>
        <fullName evidence="2">Uncharacterized protein</fullName>
    </submittedName>
</protein>